<gene>
    <name evidence="14" type="ORF">R50_1032</name>
</gene>
<feature type="compositionally biased region" description="Gly residues" evidence="12">
    <location>
        <begin position="227"/>
        <end position="236"/>
    </location>
</feature>
<feature type="compositionally biased region" description="Pro residues" evidence="12">
    <location>
        <begin position="179"/>
        <end position="191"/>
    </location>
</feature>
<keyword evidence="3" id="KW-0813">Transport</keyword>
<keyword evidence="15" id="KW-1185">Reference proteome</keyword>
<dbReference type="GO" id="GO:0046872">
    <property type="term" value="F:metal ion binding"/>
    <property type="evidence" value="ECO:0007669"/>
    <property type="project" value="UniProtKB-KW"/>
</dbReference>
<evidence type="ECO:0000256" key="2">
    <source>
        <dbReference type="ARBA" id="ARBA00007543"/>
    </source>
</evidence>
<evidence type="ECO:0000256" key="1">
    <source>
        <dbReference type="ARBA" id="ARBA00004651"/>
    </source>
</evidence>
<dbReference type="AlphaFoldDB" id="A0A6F8ZF89"/>
<feature type="transmembrane region" description="Helical" evidence="13">
    <location>
        <begin position="135"/>
        <end position="157"/>
    </location>
</feature>
<keyword evidence="7" id="KW-0479">Metal-binding</keyword>
<evidence type="ECO:0000256" key="9">
    <source>
        <dbReference type="ARBA" id="ARBA00022989"/>
    </source>
</evidence>
<keyword evidence="11 13" id="KW-0472">Membrane</keyword>
<dbReference type="Pfam" id="PF02322">
    <property type="entry name" value="Cyt_bd_oxida_II"/>
    <property type="match status" value="1"/>
</dbReference>
<evidence type="ECO:0000256" key="12">
    <source>
        <dbReference type="SAM" id="MobiDB-lite"/>
    </source>
</evidence>
<keyword evidence="9 13" id="KW-1133">Transmembrane helix</keyword>
<dbReference type="GO" id="GO:0016682">
    <property type="term" value="F:oxidoreductase activity, acting on diphenols and related substances as donors, oxygen as acceptor"/>
    <property type="evidence" value="ECO:0007669"/>
    <property type="project" value="TreeGrafter"/>
</dbReference>
<dbReference type="GO" id="GO:0070069">
    <property type="term" value="C:cytochrome complex"/>
    <property type="evidence" value="ECO:0007669"/>
    <property type="project" value="TreeGrafter"/>
</dbReference>
<reference evidence="14 15" key="1">
    <citation type="submission" date="2020-02" db="EMBL/GenBank/DDBJ databases">
        <authorList>
            <person name="Hogendoorn C."/>
        </authorList>
    </citation>
    <scope>NUCLEOTIDE SEQUENCE [LARGE SCALE GENOMIC DNA]</scope>
    <source>
        <strain evidence="14">R501</strain>
    </source>
</reference>
<evidence type="ECO:0000256" key="6">
    <source>
        <dbReference type="ARBA" id="ARBA00022692"/>
    </source>
</evidence>
<dbReference type="PANTHER" id="PTHR43141:SF5">
    <property type="entry name" value="CYTOCHROME BD-I UBIQUINOL OXIDASE SUBUNIT 2"/>
    <property type="match status" value="1"/>
</dbReference>
<dbReference type="PANTHER" id="PTHR43141">
    <property type="entry name" value="CYTOCHROME BD2 SUBUNIT II"/>
    <property type="match status" value="1"/>
</dbReference>
<feature type="transmembrane region" description="Helical" evidence="13">
    <location>
        <begin position="103"/>
        <end position="123"/>
    </location>
</feature>
<proteinExistence type="inferred from homology"/>
<feature type="region of interest" description="Disordered" evidence="12">
    <location>
        <begin position="1"/>
        <end position="26"/>
    </location>
</feature>
<dbReference type="GO" id="GO:0019646">
    <property type="term" value="P:aerobic electron transport chain"/>
    <property type="evidence" value="ECO:0007669"/>
    <property type="project" value="TreeGrafter"/>
</dbReference>
<feature type="compositionally biased region" description="Low complexity" evidence="12">
    <location>
        <begin position="210"/>
        <end position="226"/>
    </location>
</feature>
<evidence type="ECO:0000256" key="11">
    <source>
        <dbReference type="ARBA" id="ARBA00023136"/>
    </source>
</evidence>
<comment type="subcellular location">
    <subcellularLocation>
        <location evidence="1">Cell membrane</location>
        <topology evidence="1">Multi-pass membrane protein</topology>
    </subcellularLocation>
</comment>
<evidence type="ECO:0000256" key="8">
    <source>
        <dbReference type="ARBA" id="ARBA00022982"/>
    </source>
</evidence>
<sequence length="274" mass="29001">MERNNPRPGVSPADPEGPHWATQRGDAHRQSALQDNAIGPVWDANEVWLIVAGGAMFAVFPQWYATLFSGFYLALFGLLVALIVRGVGIGFRSKDERPGWRQLWDWLFFFSSLVPAVVWGVALTDLVQGLPIDGHMNYVGSFLDLFTPFSLVGGRLLRAPLRPPRRSLPGPQDRGAPGLPRPGRGPAPGPPHGAGGGGVRADGLPGGTGAPPAGARPWLHPHPGGVEPLGGVGAGPAGTPRLGLRCQRAYHRALDLDHLRAAVSAGDGLEPQPR</sequence>
<feature type="region of interest" description="Disordered" evidence="12">
    <location>
        <begin position="162"/>
        <end position="239"/>
    </location>
</feature>
<feature type="transmembrane region" description="Helical" evidence="13">
    <location>
        <begin position="47"/>
        <end position="65"/>
    </location>
</feature>
<dbReference type="NCBIfam" id="TIGR00203">
    <property type="entry name" value="cydB"/>
    <property type="match status" value="1"/>
</dbReference>
<evidence type="ECO:0000256" key="4">
    <source>
        <dbReference type="ARBA" id="ARBA00022475"/>
    </source>
</evidence>
<name>A0A6F8ZF89_9FIRM</name>
<keyword evidence="8" id="KW-0249">Electron transport</keyword>
<feature type="transmembrane region" description="Helical" evidence="13">
    <location>
        <begin position="71"/>
        <end position="91"/>
    </location>
</feature>
<dbReference type="EMBL" id="LR778114">
    <property type="protein sequence ID" value="CAB1128538.1"/>
    <property type="molecule type" value="Genomic_DNA"/>
</dbReference>
<dbReference type="InterPro" id="IPR003317">
    <property type="entry name" value="Cyt-d_oxidase_su2"/>
</dbReference>
<feature type="compositionally biased region" description="Gly residues" evidence="12">
    <location>
        <begin position="192"/>
        <end position="209"/>
    </location>
</feature>
<dbReference type="Proteomes" id="UP000503399">
    <property type="component" value="Chromosome"/>
</dbReference>
<keyword evidence="5" id="KW-0349">Heme</keyword>
<evidence type="ECO:0000256" key="7">
    <source>
        <dbReference type="ARBA" id="ARBA00022723"/>
    </source>
</evidence>
<keyword evidence="6 13" id="KW-0812">Transmembrane</keyword>
<keyword evidence="4" id="KW-1003">Cell membrane</keyword>
<organism evidence="14 15">
    <name type="scientific">Candidatus Hydrogenisulfobacillus filiaventi</name>
    <dbReference type="NCBI Taxonomy" id="2707344"/>
    <lineage>
        <taxon>Bacteria</taxon>
        <taxon>Bacillati</taxon>
        <taxon>Bacillota</taxon>
        <taxon>Clostridia</taxon>
        <taxon>Eubacteriales</taxon>
        <taxon>Clostridiales Family XVII. Incertae Sedis</taxon>
        <taxon>Candidatus Hydrogenisulfobacillus</taxon>
    </lineage>
</organism>
<evidence type="ECO:0000256" key="10">
    <source>
        <dbReference type="ARBA" id="ARBA00023004"/>
    </source>
</evidence>
<dbReference type="GO" id="GO:0009055">
    <property type="term" value="F:electron transfer activity"/>
    <property type="evidence" value="ECO:0007669"/>
    <property type="project" value="TreeGrafter"/>
</dbReference>
<evidence type="ECO:0000256" key="13">
    <source>
        <dbReference type="SAM" id="Phobius"/>
    </source>
</evidence>
<dbReference type="GO" id="GO:0005886">
    <property type="term" value="C:plasma membrane"/>
    <property type="evidence" value="ECO:0007669"/>
    <property type="project" value="UniProtKB-SubCell"/>
</dbReference>
<evidence type="ECO:0000256" key="3">
    <source>
        <dbReference type="ARBA" id="ARBA00022448"/>
    </source>
</evidence>
<protein>
    <recommendedName>
        <fullName evidence="16">Cytochrome d ubiquinol oxidase subunit II</fullName>
    </recommendedName>
</protein>
<evidence type="ECO:0000313" key="14">
    <source>
        <dbReference type="EMBL" id="CAB1128538.1"/>
    </source>
</evidence>
<comment type="similarity">
    <text evidence="2">Belongs to the cytochrome ubiquinol oxidase subunit 2 family.</text>
</comment>
<evidence type="ECO:0008006" key="16">
    <source>
        <dbReference type="Google" id="ProtNLM"/>
    </source>
</evidence>
<keyword evidence="10" id="KW-0408">Iron</keyword>
<feature type="compositionally biased region" description="Low complexity" evidence="12">
    <location>
        <begin position="167"/>
        <end position="178"/>
    </location>
</feature>
<evidence type="ECO:0000256" key="5">
    <source>
        <dbReference type="ARBA" id="ARBA00022617"/>
    </source>
</evidence>
<dbReference type="KEGG" id="hfv:R50_1032"/>
<evidence type="ECO:0000313" key="15">
    <source>
        <dbReference type="Proteomes" id="UP000503399"/>
    </source>
</evidence>
<accession>A0A6F8ZF89</accession>